<dbReference type="PANTHER" id="PTHR30069:SF29">
    <property type="entry name" value="HEMOGLOBIN AND HEMOGLOBIN-HAPTOGLOBIN-BINDING PROTEIN 1-RELATED"/>
    <property type="match status" value="1"/>
</dbReference>
<dbReference type="InterPro" id="IPR041700">
    <property type="entry name" value="OMP_b-brl_3"/>
</dbReference>
<name>A0A3D9D8W8_9FLAO</name>
<accession>A0A3D9D8W8</accession>
<dbReference type="PANTHER" id="PTHR30069">
    <property type="entry name" value="TONB-DEPENDENT OUTER MEMBRANE RECEPTOR"/>
    <property type="match status" value="1"/>
</dbReference>
<keyword evidence="2" id="KW-0813">Transport</keyword>
<dbReference type="GO" id="GO:0015344">
    <property type="term" value="F:siderophore uptake transmembrane transporter activity"/>
    <property type="evidence" value="ECO:0007669"/>
    <property type="project" value="TreeGrafter"/>
</dbReference>
<evidence type="ECO:0000313" key="9">
    <source>
        <dbReference type="EMBL" id="REC74460.1"/>
    </source>
</evidence>
<dbReference type="OrthoDB" id="8764943at2"/>
<evidence type="ECO:0000313" key="10">
    <source>
        <dbReference type="Proteomes" id="UP000257030"/>
    </source>
</evidence>
<evidence type="ECO:0000256" key="6">
    <source>
        <dbReference type="ARBA" id="ARBA00023136"/>
    </source>
</evidence>
<protein>
    <submittedName>
        <fullName evidence="9">TonB-dependent receptor</fullName>
    </submittedName>
</protein>
<gene>
    <name evidence="9" type="ORF">DRF60_17575</name>
</gene>
<proteinExistence type="predicted"/>
<dbReference type="Gene3D" id="2.40.170.20">
    <property type="entry name" value="TonB-dependent receptor, beta-barrel domain"/>
    <property type="match status" value="1"/>
</dbReference>
<dbReference type="SUPFAM" id="SSF56935">
    <property type="entry name" value="Porins"/>
    <property type="match status" value="1"/>
</dbReference>
<dbReference type="GO" id="GO:0009279">
    <property type="term" value="C:cell outer membrane"/>
    <property type="evidence" value="ECO:0007669"/>
    <property type="project" value="UniProtKB-SubCell"/>
</dbReference>
<comment type="subcellular location">
    <subcellularLocation>
        <location evidence="1">Cell outer membrane</location>
        <topology evidence="1">Multi-pass membrane protein</topology>
    </subcellularLocation>
</comment>
<sequence>MKYIMLVGLVTVSHSLSSQNVRITGVIFNKGNSPVEFAEVLLLKQDSTKVRSEITDAKGAFTINTPKDTYILQVKRFKDVLYSKNIKLDGDLRLNEIRIEELQQIKEITLEKKKKLIEKKIDRTVFNVENSIFSSGADLAQVLSGTPMLSVSDNSISIVGKSGVAVMVNDKMLNISGTDLINYLRSLRSDDVAKVEIITTPPSKYEAQGNSGILNIVLKKNAKLGWNGILSSSYIQTTYVGNANNVTLNYNSNKITSSLRLRQYDRPSKAVELIDIIGPNSILSADTRKDKFKGVGANFSLDYKLSPKSNIGVIYDISKSHSDMDIFNRSIYKTNSIQDSLLTTTSDHRKPILTHSLNAYYDYKIDSLGKKLSIAGNYFSNSPDADVHFQTLTDINSNIQRIRNVSNLDYQIISGQGDLYLPFKWGTLETGLKFTHFMNDSNVKYFSSGNGYDYILDQSRSNVFEYRENNAAAYVSMSKDLSEKWSAKAGIRYEYSTIDGYSKTADERNKNEYGRFFPSAYLEYKPNDNNTISANYSKRINRPGFTALNPFRWYSNPYSFYTGNPFLSPSYNHNIEFSYLYKNKYSVTVYGQKTINGYGRITSVADGIKEVNYRNYLTQYDAGLSANLYTNITKWWENNTNVVSFYSESESSIPEVVPQKGLSMYYTINNTFTLNKEKAVLFLLNFYHYLPNKQGNTYIGNISSLSAGLRFSLMEKKLKINMMVEDIFKGTQSKGKIFYDEFTQYYNNYYDARRFTLNMTYTFGNKNVKSNTKQIQLDEKNRAN</sequence>
<dbReference type="GO" id="GO:0044718">
    <property type="term" value="P:siderophore transmembrane transport"/>
    <property type="evidence" value="ECO:0007669"/>
    <property type="project" value="TreeGrafter"/>
</dbReference>
<keyword evidence="10" id="KW-1185">Reference proteome</keyword>
<organism evidence="9 10">
    <name type="scientific">Chryseobacterium elymi</name>
    <dbReference type="NCBI Taxonomy" id="395936"/>
    <lineage>
        <taxon>Bacteria</taxon>
        <taxon>Pseudomonadati</taxon>
        <taxon>Bacteroidota</taxon>
        <taxon>Flavobacteriia</taxon>
        <taxon>Flavobacteriales</taxon>
        <taxon>Weeksellaceae</taxon>
        <taxon>Chryseobacterium group</taxon>
        <taxon>Chryseobacterium</taxon>
    </lineage>
</organism>
<evidence type="ECO:0000256" key="3">
    <source>
        <dbReference type="ARBA" id="ARBA00022452"/>
    </source>
</evidence>
<dbReference type="InterPro" id="IPR039426">
    <property type="entry name" value="TonB-dep_rcpt-like"/>
</dbReference>
<evidence type="ECO:0000256" key="7">
    <source>
        <dbReference type="ARBA" id="ARBA00023237"/>
    </source>
</evidence>
<dbReference type="EMBL" id="QNUH01000020">
    <property type="protein sequence ID" value="REC74460.1"/>
    <property type="molecule type" value="Genomic_DNA"/>
</dbReference>
<dbReference type="RefSeq" id="WP_116013771.1">
    <property type="nucleotide sequence ID" value="NZ_QNUH01000020.1"/>
</dbReference>
<evidence type="ECO:0000256" key="4">
    <source>
        <dbReference type="ARBA" id="ARBA00022692"/>
    </source>
</evidence>
<keyword evidence="7" id="KW-0998">Cell outer membrane</keyword>
<keyword evidence="5" id="KW-0732">Signal</keyword>
<keyword evidence="9" id="KW-0675">Receptor</keyword>
<dbReference type="InterPro" id="IPR008969">
    <property type="entry name" value="CarboxyPept-like_regulatory"/>
</dbReference>
<evidence type="ECO:0000256" key="2">
    <source>
        <dbReference type="ARBA" id="ARBA00022448"/>
    </source>
</evidence>
<comment type="caution">
    <text evidence="9">The sequence shown here is derived from an EMBL/GenBank/DDBJ whole genome shotgun (WGS) entry which is preliminary data.</text>
</comment>
<keyword evidence="4" id="KW-0812">Transmembrane</keyword>
<evidence type="ECO:0000259" key="8">
    <source>
        <dbReference type="Pfam" id="PF14905"/>
    </source>
</evidence>
<keyword evidence="6" id="KW-0472">Membrane</keyword>
<dbReference type="Proteomes" id="UP000257030">
    <property type="component" value="Unassembled WGS sequence"/>
</dbReference>
<feature type="domain" description="Outer membrane protein beta-barrel" evidence="8">
    <location>
        <begin position="364"/>
        <end position="761"/>
    </location>
</feature>
<evidence type="ECO:0000256" key="5">
    <source>
        <dbReference type="ARBA" id="ARBA00022729"/>
    </source>
</evidence>
<evidence type="ECO:0000256" key="1">
    <source>
        <dbReference type="ARBA" id="ARBA00004571"/>
    </source>
</evidence>
<dbReference type="Pfam" id="PF14905">
    <property type="entry name" value="OMP_b-brl_3"/>
    <property type="match status" value="1"/>
</dbReference>
<dbReference type="AlphaFoldDB" id="A0A3D9D8W8"/>
<dbReference type="SUPFAM" id="SSF49464">
    <property type="entry name" value="Carboxypeptidase regulatory domain-like"/>
    <property type="match status" value="1"/>
</dbReference>
<keyword evidence="3" id="KW-1134">Transmembrane beta strand</keyword>
<reference evidence="9 10" key="1">
    <citation type="journal article" date="2010" name="Syst. Appl. Microbiol.">
        <title>Four new species of Chryseobacterium from the rhizosphere of coastal sand dune plants, Chryseobacterium elymi sp. nov., Chryseobacterium hagamense sp. nov., Chryseobacterium lathyri sp. nov. and Chryseobacterium rhizosphaerae sp. nov.</title>
        <authorList>
            <person name="Cho S.H."/>
            <person name="Lee K.S."/>
            <person name="Shin D.S."/>
            <person name="Han J.H."/>
            <person name="Park K.S."/>
            <person name="Lee C.H."/>
            <person name="Park K.H."/>
            <person name="Kim S.B."/>
        </authorList>
    </citation>
    <scope>NUCLEOTIDE SEQUENCE [LARGE SCALE GENOMIC DNA]</scope>
    <source>
        <strain evidence="9 10">KCTC 22547</strain>
    </source>
</reference>
<dbReference type="InterPro" id="IPR036942">
    <property type="entry name" value="Beta-barrel_TonB_sf"/>
</dbReference>